<name>A0A7W7WX15_9PSEU</name>
<accession>A0A7W7WX15</accession>
<dbReference type="AlphaFoldDB" id="A0A7W7WX15"/>
<evidence type="ECO:0000256" key="1">
    <source>
        <dbReference type="SAM" id="MobiDB-lite"/>
    </source>
</evidence>
<reference evidence="2 3" key="1">
    <citation type="submission" date="2020-08" db="EMBL/GenBank/DDBJ databases">
        <title>Sequencing the genomes of 1000 actinobacteria strains.</title>
        <authorList>
            <person name="Klenk H.-P."/>
        </authorList>
    </citation>
    <scope>NUCLEOTIDE SEQUENCE [LARGE SCALE GENOMIC DNA]</scope>
    <source>
        <strain evidence="2 3">DSM 45084</strain>
    </source>
</reference>
<evidence type="ECO:0000313" key="2">
    <source>
        <dbReference type="EMBL" id="MBB4966661.1"/>
    </source>
</evidence>
<sequence length="62" mass="6649">MTADRCPRPDCGGTVEDTGFCDTCFRRPDGTPRPVAPPPAGRRTTGGLRSLPVFEFPTRPAS</sequence>
<evidence type="ECO:0000313" key="3">
    <source>
        <dbReference type="Proteomes" id="UP000542674"/>
    </source>
</evidence>
<proteinExistence type="predicted"/>
<dbReference type="Proteomes" id="UP000542674">
    <property type="component" value="Unassembled WGS sequence"/>
</dbReference>
<feature type="region of interest" description="Disordered" evidence="1">
    <location>
        <begin position="27"/>
        <end position="62"/>
    </location>
</feature>
<comment type="caution">
    <text evidence="2">The sequence shown here is derived from an EMBL/GenBank/DDBJ whole genome shotgun (WGS) entry which is preliminary data.</text>
</comment>
<protein>
    <submittedName>
        <fullName evidence="2">Uncharacterized protein</fullName>
    </submittedName>
</protein>
<keyword evidence="3" id="KW-1185">Reference proteome</keyword>
<dbReference type="EMBL" id="JACHJS010000001">
    <property type="protein sequence ID" value="MBB4966661.1"/>
    <property type="molecule type" value="Genomic_DNA"/>
</dbReference>
<dbReference type="RefSeq" id="WP_184670808.1">
    <property type="nucleotide sequence ID" value="NZ_BAABAI010000022.1"/>
</dbReference>
<gene>
    <name evidence="2" type="ORF">F4559_004020</name>
</gene>
<organism evidence="2 3">
    <name type="scientific">Saccharothrix violaceirubra</name>
    <dbReference type="NCBI Taxonomy" id="413306"/>
    <lineage>
        <taxon>Bacteria</taxon>
        <taxon>Bacillati</taxon>
        <taxon>Actinomycetota</taxon>
        <taxon>Actinomycetes</taxon>
        <taxon>Pseudonocardiales</taxon>
        <taxon>Pseudonocardiaceae</taxon>
        <taxon>Saccharothrix</taxon>
    </lineage>
</organism>